<name>A0ABY3AU86_PAEPP</name>
<reference evidence="3 4" key="1">
    <citation type="submission" date="2018-03" db="EMBL/GenBank/DDBJ databases">
        <title>Aerobic endospore-forming bacteria genome sequencing and assembly.</title>
        <authorList>
            <person name="Cavalcante D.A."/>
            <person name="Driks A."/>
            <person name="Putonti C."/>
            <person name="De-Souza M.T."/>
        </authorList>
    </citation>
    <scope>NUCLEOTIDE SEQUENCE [LARGE SCALE GENOMIC DNA]</scope>
    <source>
        <strain evidence="3 4">SDF0028</strain>
    </source>
</reference>
<gene>
    <name evidence="3" type="ORF">C7Y44_01015</name>
</gene>
<feature type="domain" description="HTH marR-type" evidence="2">
    <location>
        <begin position="27"/>
        <end position="155"/>
    </location>
</feature>
<dbReference type="SUPFAM" id="SSF46785">
    <property type="entry name" value="Winged helix' DNA-binding domain"/>
    <property type="match status" value="1"/>
</dbReference>
<dbReference type="Gene3D" id="1.10.10.10">
    <property type="entry name" value="Winged helix-like DNA-binding domain superfamily/Winged helix DNA-binding domain"/>
    <property type="match status" value="1"/>
</dbReference>
<evidence type="ECO:0000313" key="3">
    <source>
        <dbReference type="EMBL" id="TQR46301.1"/>
    </source>
</evidence>
<proteinExistence type="predicted"/>
<evidence type="ECO:0000256" key="1">
    <source>
        <dbReference type="ARBA" id="ARBA00023125"/>
    </source>
</evidence>
<dbReference type="InterPro" id="IPR036390">
    <property type="entry name" value="WH_DNA-bd_sf"/>
</dbReference>
<organism evidence="3 4">
    <name type="scientific">Paenibacillus popilliae</name>
    <name type="common">Bacillus popilliae</name>
    <dbReference type="NCBI Taxonomy" id="78057"/>
    <lineage>
        <taxon>Bacteria</taxon>
        <taxon>Bacillati</taxon>
        <taxon>Bacillota</taxon>
        <taxon>Bacilli</taxon>
        <taxon>Bacillales</taxon>
        <taxon>Paenibacillaceae</taxon>
        <taxon>Paenibacillus</taxon>
    </lineage>
</organism>
<evidence type="ECO:0000259" key="2">
    <source>
        <dbReference type="PROSITE" id="PS50995"/>
    </source>
</evidence>
<accession>A0ABY3AU86</accession>
<keyword evidence="4" id="KW-1185">Reference proteome</keyword>
<dbReference type="InterPro" id="IPR039422">
    <property type="entry name" value="MarR/SlyA-like"/>
</dbReference>
<dbReference type="Proteomes" id="UP000316208">
    <property type="component" value="Unassembled WGS sequence"/>
</dbReference>
<sequence>MLSMPESITKGNYAMRAAIMDEIIKSWGEIMPLIERRMMKLFEQTVMPRLSPLQFYALVAIESSQPIGMKELAQELNMSKQQLSKLIQKLIEMTFVGRTHDEQDLRSFNLQLTAEGSAFIQEYKEAIGDLLRDKIDVFNDEQLIRFHRALFDLHEVLKSWA</sequence>
<dbReference type="EMBL" id="SADY01000001">
    <property type="protein sequence ID" value="TQR46301.1"/>
    <property type="molecule type" value="Genomic_DNA"/>
</dbReference>
<protein>
    <submittedName>
        <fullName evidence="3">MarR family transcriptional regulator</fullName>
    </submittedName>
</protein>
<dbReference type="Pfam" id="PF01047">
    <property type="entry name" value="MarR"/>
    <property type="match status" value="1"/>
</dbReference>
<dbReference type="PROSITE" id="PS50995">
    <property type="entry name" value="HTH_MARR_2"/>
    <property type="match status" value="1"/>
</dbReference>
<dbReference type="InterPro" id="IPR000835">
    <property type="entry name" value="HTH_MarR-typ"/>
</dbReference>
<keyword evidence="1" id="KW-0238">DNA-binding</keyword>
<dbReference type="SMART" id="SM00347">
    <property type="entry name" value="HTH_MARR"/>
    <property type="match status" value="1"/>
</dbReference>
<dbReference type="PANTHER" id="PTHR33164">
    <property type="entry name" value="TRANSCRIPTIONAL REGULATOR, MARR FAMILY"/>
    <property type="match status" value="1"/>
</dbReference>
<dbReference type="InterPro" id="IPR036388">
    <property type="entry name" value="WH-like_DNA-bd_sf"/>
</dbReference>
<evidence type="ECO:0000313" key="4">
    <source>
        <dbReference type="Proteomes" id="UP000316208"/>
    </source>
</evidence>
<comment type="caution">
    <text evidence="3">The sequence shown here is derived from an EMBL/GenBank/DDBJ whole genome shotgun (WGS) entry which is preliminary data.</text>
</comment>
<dbReference type="PANTHER" id="PTHR33164:SF43">
    <property type="entry name" value="HTH-TYPE TRANSCRIPTIONAL REPRESSOR YETL"/>
    <property type="match status" value="1"/>
</dbReference>